<dbReference type="GO" id="GO:0000381">
    <property type="term" value="P:regulation of alternative mRNA splicing, via spliceosome"/>
    <property type="evidence" value="ECO:0007669"/>
    <property type="project" value="TreeGrafter"/>
</dbReference>
<evidence type="ECO:0000256" key="2">
    <source>
        <dbReference type="ARBA" id="ARBA00022664"/>
    </source>
</evidence>
<dbReference type="InterPro" id="IPR045146">
    <property type="entry name" value="SF3A1"/>
</dbReference>
<evidence type="ECO:0000256" key="4">
    <source>
        <dbReference type="ARBA" id="ARBA00022737"/>
    </source>
</evidence>
<dbReference type="Gene3D" id="1.10.10.790">
    <property type="entry name" value="Surp module"/>
    <property type="match status" value="2"/>
</dbReference>
<accession>A0A8X7NSU4</accession>
<dbReference type="Pfam" id="PF01805">
    <property type="entry name" value="Surp"/>
    <property type="match status" value="2"/>
</dbReference>
<dbReference type="OrthoDB" id="447637at2759"/>
<organism evidence="8 9">
    <name type="scientific">Candida parapsilosis</name>
    <name type="common">Yeast</name>
    <dbReference type="NCBI Taxonomy" id="5480"/>
    <lineage>
        <taxon>Eukaryota</taxon>
        <taxon>Fungi</taxon>
        <taxon>Dikarya</taxon>
        <taxon>Ascomycota</taxon>
        <taxon>Saccharomycotina</taxon>
        <taxon>Pichiomycetes</taxon>
        <taxon>Debaryomycetaceae</taxon>
        <taxon>Candida/Lodderomyces clade</taxon>
        <taxon>Candida</taxon>
    </lineage>
</organism>
<evidence type="ECO:0000256" key="5">
    <source>
        <dbReference type="ARBA" id="ARBA00023187"/>
    </source>
</evidence>
<keyword evidence="2" id="KW-0507">mRNA processing</keyword>
<dbReference type="PANTHER" id="PTHR15316:SF1">
    <property type="entry name" value="SPLICING FACTOR 3A SUBUNIT 1"/>
    <property type="match status" value="1"/>
</dbReference>
<reference evidence="8" key="1">
    <citation type="submission" date="2020-03" db="EMBL/GenBank/DDBJ databases">
        <title>FDA dAtabase for Regulatory Grade micrObial Sequences (FDA-ARGOS): Supporting development and validation of Infectious Disease Dx tests.</title>
        <authorList>
            <person name="Campos J."/>
            <person name="Goldberg B."/>
            <person name="Tallon L."/>
            <person name="Sadzewicz L."/>
            <person name="Vavikolanu K."/>
            <person name="Mehta A."/>
            <person name="Aluvathingal J."/>
            <person name="Nadendla S."/>
            <person name="Nandy P."/>
            <person name="Geyer C."/>
            <person name="Yan Y."/>
            <person name="Sichtig H."/>
        </authorList>
    </citation>
    <scope>NUCLEOTIDE SEQUENCE [LARGE SCALE GENOMIC DNA]</scope>
    <source>
        <strain evidence="8">FDAARGOS_652</strain>
    </source>
</reference>
<keyword evidence="3" id="KW-0747">Spliceosome</keyword>
<dbReference type="AlphaFoldDB" id="A0A8X7NSU4"/>
<feature type="domain" description="SURP motif" evidence="7">
    <location>
        <begin position="19"/>
        <end position="60"/>
    </location>
</feature>
<comment type="caution">
    <text evidence="8">The sequence shown here is derived from an EMBL/GenBank/DDBJ whole genome shotgun (WGS) entry which is preliminary data.</text>
</comment>
<evidence type="ECO:0000313" key="9">
    <source>
        <dbReference type="Proteomes" id="UP000590412"/>
    </source>
</evidence>
<feature type="domain" description="SURP motif" evidence="7">
    <location>
        <begin position="113"/>
        <end position="158"/>
    </location>
</feature>
<keyword evidence="4" id="KW-0677">Repeat</keyword>
<evidence type="ECO:0000259" key="7">
    <source>
        <dbReference type="PROSITE" id="PS50128"/>
    </source>
</evidence>
<gene>
    <name evidence="8" type="ORF">FOB60_000601</name>
</gene>
<dbReference type="SMART" id="SM00648">
    <property type="entry name" value="SWAP"/>
    <property type="match status" value="2"/>
</dbReference>
<dbReference type="PROSITE" id="PS50128">
    <property type="entry name" value="SURP"/>
    <property type="match status" value="2"/>
</dbReference>
<evidence type="ECO:0000313" key="8">
    <source>
        <dbReference type="EMBL" id="KAF6059019.1"/>
    </source>
</evidence>
<dbReference type="InterPro" id="IPR035967">
    <property type="entry name" value="SWAP/Surp_sf"/>
</dbReference>
<dbReference type="Pfam" id="PF12230">
    <property type="entry name" value="PRP21_like_P"/>
    <property type="match status" value="1"/>
</dbReference>
<keyword evidence="6" id="KW-0539">Nucleus</keyword>
<dbReference type="GO" id="GO:0071004">
    <property type="term" value="C:U2-type prespliceosome"/>
    <property type="evidence" value="ECO:0007669"/>
    <property type="project" value="TreeGrafter"/>
</dbReference>
<protein>
    <submittedName>
        <fullName evidence="8">Pre-mRNA splicing factor PRP21 like family protein</fullName>
    </submittedName>
</protein>
<dbReference type="PANTHER" id="PTHR15316">
    <property type="entry name" value="SPLICEOSOME ASSOCIATED PROTEIN 114/SWAP SPLICING FACTOR-RELATED"/>
    <property type="match status" value="1"/>
</dbReference>
<dbReference type="GO" id="GO:0045292">
    <property type="term" value="P:mRNA cis splicing, via spliceosome"/>
    <property type="evidence" value="ECO:0007669"/>
    <property type="project" value="InterPro"/>
</dbReference>
<evidence type="ECO:0000256" key="6">
    <source>
        <dbReference type="ARBA" id="ARBA00023242"/>
    </source>
</evidence>
<dbReference type="Proteomes" id="UP000590412">
    <property type="component" value="Unassembled WGS sequence"/>
</dbReference>
<dbReference type="EMBL" id="JABWAB010000001">
    <property type="protein sequence ID" value="KAF6059019.1"/>
    <property type="molecule type" value="Genomic_DNA"/>
</dbReference>
<comment type="subcellular location">
    <subcellularLocation>
        <location evidence="1">Nucleus</location>
    </subcellularLocation>
</comment>
<dbReference type="InterPro" id="IPR022030">
    <property type="entry name" value="SF3A1_dom"/>
</dbReference>
<evidence type="ECO:0000256" key="1">
    <source>
        <dbReference type="ARBA" id="ARBA00004123"/>
    </source>
</evidence>
<keyword evidence="5" id="KW-0508">mRNA splicing</keyword>
<evidence type="ECO:0000256" key="3">
    <source>
        <dbReference type="ARBA" id="ARBA00022728"/>
    </source>
</evidence>
<dbReference type="GO" id="GO:0071013">
    <property type="term" value="C:catalytic step 2 spliceosome"/>
    <property type="evidence" value="ECO:0007669"/>
    <property type="project" value="TreeGrafter"/>
</dbReference>
<sequence length="417" mass="48459">MTSAVPEDIQIPPKEIEDVIEKSISYIQKNGKSFEERLLKNNRNNQFDFLKPDNKFHQYYLWALKSYSRSVANESEEKHTEAISVDDIVIPKPRELKFLIDDFPHICERDLQIIRTTAMYIAVNGEDKIKKLLKHEQDLGHHAQFDFLKPQHSLYALFQTYVTQYKVIKDSISNQSSPMENELANSLNDIKRDPFSILTKAYDRAQYYKQHKVRRKRQDEQVLQKRIHFASIDWQDFSIVELVKFDEIDMVKELSAPLSLVELQKRSLTAKSRDIQLPTSKPSLLKPNQLAEDVVEKTSEDVAEQPNTSSVTPAPFKGMKIKAAGTTRLKRGSSTRDVSKKAVSNEKIKCPVTGKLIPATEFDDHLRAVLRDPSYKQQQENYLRKNFSYESNITTDQAFENIKRLMRKRHTEEHDSV</sequence>
<name>A0A8X7NSU4_CANPA</name>
<dbReference type="SUPFAM" id="SSF109905">
    <property type="entry name" value="Surp module (SWAP domain)"/>
    <property type="match status" value="2"/>
</dbReference>
<dbReference type="InterPro" id="IPR000061">
    <property type="entry name" value="Surp"/>
</dbReference>
<proteinExistence type="predicted"/>
<dbReference type="GO" id="GO:0003723">
    <property type="term" value="F:RNA binding"/>
    <property type="evidence" value="ECO:0007669"/>
    <property type="project" value="InterPro"/>
</dbReference>
<dbReference type="GO" id="GO:0005686">
    <property type="term" value="C:U2 snRNP"/>
    <property type="evidence" value="ECO:0007669"/>
    <property type="project" value="TreeGrafter"/>
</dbReference>